<organism evidence="3 4">
    <name type="scientific">Paenalcaligenes hominis</name>
    <dbReference type="NCBI Taxonomy" id="643674"/>
    <lineage>
        <taxon>Bacteria</taxon>
        <taxon>Pseudomonadati</taxon>
        <taxon>Pseudomonadota</taxon>
        <taxon>Betaproteobacteria</taxon>
        <taxon>Burkholderiales</taxon>
        <taxon>Alcaligenaceae</taxon>
        <taxon>Paenalcaligenes</taxon>
    </lineage>
</organism>
<comment type="similarity">
    <text evidence="1">Belongs to the RelE toxin family.</text>
</comment>
<name>A0ABX0WLJ1_9BURK</name>
<evidence type="ECO:0000256" key="1">
    <source>
        <dbReference type="ARBA" id="ARBA00006226"/>
    </source>
</evidence>
<dbReference type="Gene3D" id="3.30.2310.20">
    <property type="entry name" value="RelE-like"/>
    <property type="match status" value="1"/>
</dbReference>
<sequence length="96" mass="11231">MIELLWTPEAVRDRESIYDYIEEDNPLAALALDELIAQKTAVLQDFPRMGRPGRIVGTFELVVHNSYMVVYDIVERQVRILNVVHTTRQWPLLHNK</sequence>
<reference evidence="3 4" key="1">
    <citation type="submission" date="2020-03" db="EMBL/GenBank/DDBJ databases">
        <title>Genomic Encyclopedia of Type Strains, Phase IV (KMG-IV): sequencing the most valuable type-strain genomes for metagenomic binning, comparative biology and taxonomic classification.</title>
        <authorList>
            <person name="Goeker M."/>
        </authorList>
    </citation>
    <scope>NUCLEOTIDE SEQUENCE [LARGE SCALE GENOMIC DNA]</scope>
    <source>
        <strain evidence="3 4">DSM 26613</strain>
    </source>
</reference>
<evidence type="ECO:0000313" key="4">
    <source>
        <dbReference type="Proteomes" id="UP000783934"/>
    </source>
</evidence>
<dbReference type="PANTHER" id="PTHR33755">
    <property type="entry name" value="TOXIN PARE1-RELATED"/>
    <property type="match status" value="1"/>
</dbReference>
<dbReference type="RefSeq" id="WP_209279713.1">
    <property type="nucleotide sequence ID" value="NZ_BMCQ01000002.1"/>
</dbReference>
<evidence type="ECO:0000256" key="2">
    <source>
        <dbReference type="ARBA" id="ARBA00022649"/>
    </source>
</evidence>
<dbReference type="PANTHER" id="PTHR33755:SF6">
    <property type="entry name" value="PLASMID STABILIZATION SYSTEM PROTEIN"/>
    <property type="match status" value="1"/>
</dbReference>
<dbReference type="NCBIfam" id="TIGR02385">
    <property type="entry name" value="RelE_StbE"/>
    <property type="match status" value="1"/>
</dbReference>
<comment type="caution">
    <text evidence="3">The sequence shown here is derived from an EMBL/GenBank/DDBJ whole genome shotgun (WGS) entry which is preliminary data.</text>
</comment>
<gene>
    <name evidence="3" type="ORF">GGR41_000326</name>
</gene>
<dbReference type="Pfam" id="PF05016">
    <property type="entry name" value="ParE_toxin"/>
    <property type="match status" value="1"/>
</dbReference>
<proteinExistence type="inferred from homology"/>
<dbReference type="Proteomes" id="UP000783934">
    <property type="component" value="Unassembled WGS sequence"/>
</dbReference>
<dbReference type="InterPro" id="IPR051803">
    <property type="entry name" value="TA_system_RelE-like_toxin"/>
</dbReference>
<dbReference type="InterPro" id="IPR035093">
    <property type="entry name" value="RelE/ParE_toxin_dom_sf"/>
</dbReference>
<protein>
    <submittedName>
        <fullName evidence="3">Addiction module RelE/StbE family toxin</fullName>
    </submittedName>
</protein>
<dbReference type="InterPro" id="IPR007712">
    <property type="entry name" value="RelE/ParE_toxin"/>
</dbReference>
<evidence type="ECO:0000313" key="3">
    <source>
        <dbReference type="EMBL" id="NJB64105.1"/>
    </source>
</evidence>
<dbReference type="EMBL" id="JAATIZ010000001">
    <property type="protein sequence ID" value="NJB64105.1"/>
    <property type="molecule type" value="Genomic_DNA"/>
</dbReference>
<accession>A0ABX0WLJ1</accession>
<keyword evidence="4" id="KW-1185">Reference proteome</keyword>
<keyword evidence="2" id="KW-1277">Toxin-antitoxin system</keyword>